<feature type="domain" description="Protein-glutamine gamma-glutamyltransferase-like C-terminal" evidence="2">
    <location>
        <begin position="130"/>
        <end position="195"/>
    </location>
</feature>
<dbReference type="InterPro" id="IPR025403">
    <property type="entry name" value="TgpA-like_C"/>
</dbReference>
<protein>
    <submittedName>
        <fullName evidence="3">DUF4129 domain-containing protein</fullName>
    </submittedName>
</protein>
<keyword evidence="1" id="KW-0472">Membrane</keyword>
<proteinExistence type="predicted"/>
<dbReference type="Pfam" id="PF13559">
    <property type="entry name" value="DUF4129"/>
    <property type="match status" value="1"/>
</dbReference>
<gene>
    <name evidence="3" type="ORF">ACFOW1_11690</name>
</gene>
<reference evidence="4" key="1">
    <citation type="journal article" date="2019" name="Int. J. Syst. Evol. Microbiol.">
        <title>The Global Catalogue of Microorganisms (GCM) 10K type strain sequencing project: providing services to taxonomists for standard genome sequencing and annotation.</title>
        <authorList>
            <consortium name="The Broad Institute Genomics Platform"/>
            <consortium name="The Broad Institute Genome Sequencing Center for Infectious Disease"/>
            <person name="Wu L."/>
            <person name="Ma J."/>
        </authorList>
    </citation>
    <scope>NUCLEOTIDE SEQUENCE [LARGE SCALE GENOMIC DNA]</scope>
    <source>
        <strain evidence="4">CECT 8010</strain>
    </source>
</reference>
<keyword evidence="1" id="KW-1133">Transmembrane helix</keyword>
<keyword evidence="1" id="KW-0812">Transmembrane</keyword>
<evidence type="ECO:0000256" key="1">
    <source>
        <dbReference type="SAM" id="Phobius"/>
    </source>
</evidence>
<name>A0ABV8PZX6_9BACT</name>
<feature type="transmembrane region" description="Helical" evidence="1">
    <location>
        <begin position="59"/>
        <end position="77"/>
    </location>
</feature>
<accession>A0ABV8PZX6</accession>
<keyword evidence="4" id="KW-1185">Reference proteome</keyword>
<sequence>MLDSSTVAIRPFNDSIYKNDSAFIYEEMPLQTETWWDRMWRKFWKFIDLLFSTKGGKQFFKWGLPAIALCVLGFFVYKFTGANKSGFFSKNGDTAFAYQIDEENIHELDFKTAIDKAIANANYRLAVRLLYLQTLKQLTDRGLIDWRINKTNAIYVQELAGNEQQTSFIQLTNYFDRVWYGETTITNEQFHDVQQSFIQFQQQIQS</sequence>
<dbReference type="EMBL" id="JBHSDC010000022">
    <property type="protein sequence ID" value="MFC4232559.1"/>
    <property type="molecule type" value="Genomic_DNA"/>
</dbReference>
<evidence type="ECO:0000259" key="2">
    <source>
        <dbReference type="Pfam" id="PF13559"/>
    </source>
</evidence>
<comment type="caution">
    <text evidence="3">The sequence shown here is derived from an EMBL/GenBank/DDBJ whole genome shotgun (WGS) entry which is preliminary data.</text>
</comment>
<dbReference type="Proteomes" id="UP001595906">
    <property type="component" value="Unassembled WGS sequence"/>
</dbReference>
<dbReference type="RefSeq" id="WP_379014462.1">
    <property type="nucleotide sequence ID" value="NZ_JBHSDC010000022.1"/>
</dbReference>
<evidence type="ECO:0000313" key="4">
    <source>
        <dbReference type="Proteomes" id="UP001595906"/>
    </source>
</evidence>
<evidence type="ECO:0000313" key="3">
    <source>
        <dbReference type="EMBL" id="MFC4232559.1"/>
    </source>
</evidence>
<organism evidence="3 4">
    <name type="scientific">Parasediminibacterium paludis</name>
    <dbReference type="NCBI Taxonomy" id="908966"/>
    <lineage>
        <taxon>Bacteria</taxon>
        <taxon>Pseudomonadati</taxon>
        <taxon>Bacteroidota</taxon>
        <taxon>Chitinophagia</taxon>
        <taxon>Chitinophagales</taxon>
        <taxon>Chitinophagaceae</taxon>
        <taxon>Parasediminibacterium</taxon>
    </lineage>
</organism>